<dbReference type="AlphaFoldDB" id="A0A418VWX9"/>
<dbReference type="EMBL" id="QYUL01000002">
    <property type="protein sequence ID" value="RJF81640.1"/>
    <property type="molecule type" value="Genomic_DNA"/>
</dbReference>
<organism evidence="1 2">
    <name type="scientific">Azospirillum cavernae</name>
    <dbReference type="NCBI Taxonomy" id="2320860"/>
    <lineage>
        <taxon>Bacteria</taxon>
        <taxon>Pseudomonadati</taxon>
        <taxon>Pseudomonadota</taxon>
        <taxon>Alphaproteobacteria</taxon>
        <taxon>Rhodospirillales</taxon>
        <taxon>Azospirillaceae</taxon>
        <taxon>Azospirillum</taxon>
    </lineage>
</organism>
<comment type="caution">
    <text evidence="1">The sequence shown here is derived from an EMBL/GenBank/DDBJ whole genome shotgun (WGS) entry which is preliminary data.</text>
</comment>
<dbReference type="RefSeq" id="WP_119831734.1">
    <property type="nucleotide sequence ID" value="NZ_QYUL01000002.1"/>
</dbReference>
<gene>
    <name evidence="1" type="ORF">D3877_16045</name>
</gene>
<dbReference type="Proteomes" id="UP000283458">
    <property type="component" value="Unassembled WGS sequence"/>
</dbReference>
<reference evidence="1 2" key="1">
    <citation type="submission" date="2018-09" db="EMBL/GenBank/DDBJ databases">
        <authorList>
            <person name="Zhu H."/>
        </authorList>
    </citation>
    <scope>NUCLEOTIDE SEQUENCE [LARGE SCALE GENOMIC DNA]</scope>
    <source>
        <strain evidence="1 2">K2W22B-5</strain>
    </source>
</reference>
<evidence type="ECO:0000313" key="2">
    <source>
        <dbReference type="Proteomes" id="UP000283458"/>
    </source>
</evidence>
<evidence type="ECO:0000313" key="1">
    <source>
        <dbReference type="EMBL" id="RJF81640.1"/>
    </source>
</evidence>
<name>A0A418VWX9_9PROT</name>
<protein>
    <recommendedName>
        <fullName evidence="3">DUF2570 domain-containing protein</fullName>
    </recommendedName>
</protein>
<accession>A0A418VWX9</accession>
<sequence>MTFLLSLLGTRAGAMGAAALAALLAIAVGVQTLRLSWSEADVAAQKALVTQRDAAIATQNAAAEKMRSDALAASQAASQRATAVMKPRPKPNAATVEALNQWLVSP</sequence>
<keyword evidence="2" id="KW-1185">Reference proteome</keyword>
<proteinExistence type="predicted"/>
<evidence type="ECO:0008006" key="3">
    <source>
        <dbReference type="Google" id="ProtNLM"/>
    </source>
</evidence>